<dbReference type="EMBL" id="WQLV01000008">
    <property type="protein sequence ID" value="MVO16836.1"/>
    <property type="molecule type" value="Genomic_DNA"/>
</dbReference>
<proteinExistence type="predicted"/>
<accession>A0A6L6WGD4</accession>
<protein>
    <submittedName>
        <fullName evidence="2">Carboxylesterase</fullName>
    </submittedName>
</protein>
<dbReference type="AlphaFoldDB" id="A0A6L6WGD4"/>
<organism evidence="2 3">
    <name type="scientific">Parasedimentitalea huanghaiensis</name>
    <dbReference type="NCBI Taxonomy" id="2682100"/>
    <lineage>
        <taxon>Bacteria</taxon>
        <taxon>Pseudomonadati</taxon>
        <taxon>Pseudomonadota</taxon>
        <taxon>Alphaproteobacteria</taxon>
        <taxon>Rhodobacterales</taxon>
        <taxon>Paracoccaceae</taxon>
        <taxon>Parasedimentitalea</taxon>
    </lineage>
</organism>
<evidence type="ECO:0000313" key="2">
    <source>
        <dbReference type="EMBL" id="MVO16836.1"/>
    </source>
</evidence>
<keyword evidence="1" id="KW-0812">Transmembrane</keyword>
<dbReference type="Pfam" id="PF11351">
    <property type="entry name" value="GTA_holin_3TM"/>
    <property type="match status" value="1"/>
</dbReference>
<name>A0A6L6WGD4_9RHOB</name>
<keyword evidence="1" id="KW-0472">Membrane</keyword>
<feature type="transmembrane region" description="Helical" evidence="1">
    <location>
        <begin position="104"/>
        <end position="121"/>
    </location>
</feature>
<feature type="transmembrane region" description="Helical" evidence="1">
    <location>
        <begin position="72"/>
        <end position="92"/>
    </location>
</feature>
<dbReference type="Proteomes" id="UP000478892">
    <property type="component" value="Unassembled WGS sequence"/>
</dbReference>
<evidence type="ECO:0000313" key="3">
    <source>
        <dbReference type="Proteomes" id="UP000478892"/>
    </source>
</evidence>
<keyword evidence="3" id="KW-1185">Reference proteome</keyword>
<gene>
    <name evidence="2" type="ORF">GO984_13540</name>
</gene>
<comment type="caution">
    <text evidence="2">The sequence shown here is derived from an EMBL/GenBank/DDBJ whole genome shotgun (WGS) entry which is preliminary data.</text>
</comment>
<sequence>MDMNWLKLFFGGGRNAVVETAEAFMENTEAGAQRRADYAQSALGQFGAEFQVPRKGRFDRFMDGLNRLPRPLIVIAVFSLFASAMYDPLWFAERMQGLVLVPDPLWWLAGTVVAFYFGGRFQMKSQEFSQAIAHSTARLPQVLDNIRGIRALRHDSPGVAETGTDTALSQAATKPTDNAAVRAWREGRK</sequence>
<keyword evidence="1" id="KW-1133">Transmembrane helix</keyword>
<reference evidence="2 3" key="1">
    <citation type="submission" date="2019-12" db="EMBL/GenBank/DDBJ databases">
        <authorList>
            <person name="Zhang Y.-J."/>
        </authorList>
    </citation>
    <scope>NUCLEOTIDE SEQUENCE [LARGE SCALE GENOMIC DNA]</scope>
    <source>
        <strain evidence="2 3">CY05</strain>
    </source>
</reference>
<evidence type="ECO:0000256" key="1">
    <source>
        <dbReference type="SAM" id="Phobius"/>
    </source>
</evidence>
<dbReference type="InterPro" id="IPR021497">
    <property type="entry name" value="GTA_holin_3TM"/>
</dbReference>